<reference evidence="1" key="1">
    <citation type="submission" date="2020-01" db="EMBL/GenBank/DDBJ databases">
        <title>Viral genomes from wild and zoo birds in China.</title>
        <authorList>
            <person name="Yao Y."/>
            <person name="Shan T."/>
            <person name="Yang S."/>
            <person name="Zhang W."/>
        </authorList>
    </citation>
    <scope>NUCLEOTIDE SEQUENCE</scope>
    <source>
        <strain evidence="1">W3chi091cir5</strain>
    </source>
</reference>
<evidence type="ECO:0000313" key="1">
    <source>
        <dbReference type="EMBL" id="QJI53628.1"/>
    </source>
</evidence>
<proteinExistence type="predicted"/>
<dbReference type="Gene3D" id="3.40.1310.20">
    <property type="match status" value="1"/>
</dbReference>
<dbReference type="EMBL" id="MT138081">
    <property type="protein sequence ID" value="QJI53628.1"/>
    <property type="molecule type" value="Genomic_DNA"/>
</dbReference>
<sequence length="260" mass="30428">MVNLKWIDATIWVEGDSQFVGIGDENEYREKLDAVFERYVYGREVAPDTGRRHLQFRGVLRTPYNRDTAVALASLGFRNITPTHVRNFDYVKKGGDYYVSWETFRPEFKKVEETPHVWQVQLDAMEPDDRTIEFIVDDRGNAGKTAWAMYHQYKHDAIYIPPVSRGIDVCSAVINKGVSSWYIVDTPRAFEFNNEWAVGLEQLKNGYVFDTRNSFKDLMLPARPRITVLCNDEPADLERYFSKDRILLMRITEQGYLWEM</sequence>
<accession>A0A6M3YPX6</accession>
<name>A0A6M3YPX6_9VIRU</name>
<organism evidence="1">
    <name type="scientific">Smacoviridae sp</name>
    <dbReference type="NCBI Taxonomy" id="2715094"/>
    <lineage>
        <taxon>Viruses</taxon>
        <taxon>Monodnaviria</taxon>
        <taxon>Shotokuvirae</taxon>
        <taxon>Cressdnaviricota</taxon>
        <taxon>Arfiviricetes</taxon>
        <taxon>Cremevirales</taxon>
        <taxon>Smacoviridae</taxon>
    </lineage>
</organism>
<protein>
    <submittedName>
        <fullName evidence="1">Replication associated protein</fullName>
    </submittedName>
</protein>